<dbReference type="OMA" id="NGEQMAP"/>
<evidence type="ECO:0000256" key="3">
    <source>
        <dbReference type="SAM" id="MobiDB-lite"/>
    </source>
</evidence>
<feature type="domain" description="Low molecular weight antigen MTB12-like C-terminal" evidence="5">
    <location>
        <begin position="60"/>
        <end position="168"/>
    </location>
</feature>
<proteinExistence type="inferred from homology"/>
<comment type="similarity">
    <text evidence="2">Belongs to the MTB12 family.</text>
</comment>
<evidence type="ECO:0000256" key="2">
    <source>
        <dbReference type="ARBA" id="ARBA00093774"/>
    </source>
</evidence>
<feature type="compositionally biased region" description="Low complexity" evidence="3">
    <location>
        <begin position="55"/>
        <end position="64"/>
    </location>
</feature>
<dbReference type="OrthoDB" id="4548368at2"/>
<evidence type="ECO:0000313" key="6">
    <source>
        <dbReference type="EMBL" id="ALC24080.1"/>
    </source>
</evidence>
<dbReference type="RefSeq" id="WP_005319289.1">
    <property type="nucleotide sequence ID" value="NZ_CP011340.1"/>
</dbReference>
<dbReference type="PROSITE" id="PS51257">
    <property type="entry name" value="PROKAR_LIPOPROTEIN"/>
    <property type="match status" value="1"/>
</dbReference>
<dbReference type="KEGG" id="spri:SPRI_5774"/>
<keyword evidence="1 4" id="KW-0732">Signal</keyword>
<dbReference type="InterPro" id="IPR058644">
    <property type="entry name" value="Mtb12-like_C"/>
</dbReference>
<feature type="region of interest" description="Disordered" evidence="3">
    <location>
        <begin position="29"/>
        <end position="64"/>
    </location>
</feature>
<evidence type="ECO:0000259" key="5">
    <source>
        <dbReference type="Pfam" id="PF26580"/>
    </source>
</evidence>
<dbReference type="PATRIC" id="fig|38300.4.peg.6048"/>
<dbReference type="EMBL" id="CP011340">
    <property type="protein sequence ID" value="ALC24080.1"/>
    <property type="molecule type" value="Genomic_DNA"/>
</dbReference>
<evidence type="ECO:0000256" key="1">
    <source>
        <dbReference type="ARBA" id="ARBA00022729"/>
    </source>
</evidence>
<dbReference type="Pfam" id="PF26580">
    <property type="entry name" value="Mtb12_C"/>
    <property type="match status" value="1"/>
</dbReference>
<organism evidence="6">
    <name type="scientific">Streptomyces pristinaespiralis</name>
    <dbReference type="NCBI Taxonomy" id="38300"/>
    <lineage>
        <taxon>Bacteria</taxon>
        <taxon>Bacillati</taxon>
        <taxon>Actinomycetota</taxon>
        <taxon>Actinomycetes</taxon>
        <taxon>Kitasatosporales</taxon>
        <taxon>Streptomycetaceae</taxon>
        <taxon>Streptomyces</taxon>
    </lineage>
</organism>
<feature type="compositionally biased region" description="Low complexity" evidence="3">
    <location>
        <begin position="37"/>
        <end position="48"/>
    </location>
</feature>
<dbReference type="GeneID" id="97233180"/>
<dbReference type="AlphaFoldDB" id="A0A0M4DNS2"/>
<evidence type="ECO:0000256" key="4">
    <source>
        <dbReference type="SAM" id="SignalP"/>
    </source>
</evidence>
<sequence>MFSTRNSRPAAWAAAAVLVLGPLAAACGDDGDGGSGPTTTPPTTAATPESPTQGAEPADPAAAEQQIKKNWTTFFDPSAPTDEKVKVLQNGEALRPVLAAFSGDKNAARVSAEVTGVQFTSPTRANVTYNLMVAGNTALPDAKGTAVLEGDTWKVSQKALCALVELSPNAGAVPGC</sequence>
<protein>
    <submittedName>
        <fullName evidence="6">Membrane protein</fullName>
    </submittedName>
</protein>
<name>A0A0M4DNS2_STRPR</name>
<gene>
    <name evidence="6" type="ORF">SPRI_5774</name>
</gene>
<reference evidence="6 7" key="1">
    <citation type="submission" date="2015-08" db="EMBL/GenBank/DDBJ databases">
        <title>Genome sequence of the pristinamycin over-producing bacterium Streptomyces pristinaespiralis HCCB10218.</title>
        <authorList>
            <person name="Tian J."/>
            <person name="Yang J."/>
            <person name="Li L."/>
            <person name="Ruan L."/>
            <person name="Wei W."/>
            <person name="Zheng G."/>
            <person name="Wei Z."/>
            <person name="Yang S."/>
            <person name="Ge M."/>
            <person name="Jiang W."/>
            <person name="Lu Y."/>
        </authorList>
    </citation>
    <scope>NUCLEOTIDE SEQUENCE [LARGE SCALE GENOMIC DNA]</scope>
    <source>
        <strain evidence="6 7">HCCB 10218</strain>
    </source>
</reference>
<evidence type="ECO:0000313" key="7">
    <source>
        <dbReference type="Proteomes" id="UP000060513"/>
    </source>
</evidence>
<accession>A0A0M4DNS2</accession>
<dbReference type="STRING" id="38300.SPRI_5774"/>
<dbReference type="Proteomes" id="UP000060513">
    <property type="component" value="Chromosome"/>
</dbReference>
<feature type="chain" id="PRO_5043803079" evidence="4">
    <location>
        <begin position="26"/>
        <end position="176"/>
    </location>
</feature>
<feature type="signal peptide" evidence="4">
    <location>
        <begin position="1"/>
        <end position="25"/>
    </location>
</feature>